<keyword evidence="9" id="KW-0540">Nuclease</keyword>
<feature type="compositionally biased region" description="Basic and acidic residues" evidence="6">
    <location>
        <begin position="283"/>
        <end position="295"/>
    </location>
</feature>
<evidence type="ECO:0000256" key="3">
    <source>
        <dbReference type="ARBA" id="ARBA00022694"/>
    </source>
</evidence>
<gene>
    <name evidence="9" type="ORF">HOLleu_39691</name>
</gene>
<dbReference type="SUPFAM" id="SSF53032">
    <property type="entry name" value="tRNA-intron endonuclease catalytic domain-like"/>
    <property type="match status" value="1"/>
</dbReference>
<dbReference type="InterPro" id="IPR059049">
    <property type="entry name" value="TSEN34_N"/>
</dbReference>
<dbReference type="Pfam" id="PF26577">
    <property type="entry name" value="TSEN34_N"/>
    <property type="match status" value="1"/>
</dbReference>
<dbReference type="InterPro" id="IPR006677">
    <property type="entry name" value="tRNA_intron_Endonuc_cat-like"/>
</dbReference>
<evidence type="ECO:0000256" key="5">
    <source>
        <dbReference type="ARBA" id="ARBA00034031"/>
    </source>
</evidence>
<feature type="region of interest" description="Disordered" evidence="6">
    <location>
        <begin position="332"/>
        <end position="385"/>
    </location>
</feature>
<dbReference type="InterPro" id="IPR011856">
    <property type="entry name" value="tRNA_endonuc-like_dom_sf"/>
</dbReference>
<dbReference type="AlphaFoldDB" id="A0A9Q0YCK6"/>
<dbReference type="EMBL" id="JAIZAY010000022">
    <property type="protein sequence ID" value="KAJ8020173.1"/>
    <property type="molecule type" value="Genomic_DNA"/>
</dbReference>
<accession>A0A9Q0YCK6</accession>
<dbReference type="GO" id="GO:0005634">
    <property type="term" value="C:nucleus"/>
    <property type="evidence" value="ECO:0007669"/>
    <property type="project" value="UniProtKB-ARBA"/>
</dbReference>
<evidence type="ECO:0000256" key="1">
    <source>
        <dbReference type="ARBA" id="ARBA00008078"/>
    </source>
</evidence>
<feature type="compositionally biased region" description="Basic and acidic residues" evidence="6">
    <location>
        <begin position="303"/>
        <end position="319"/>
    </location>
</feature>
<evidence type="ECO:0000259" key="8">
    <source>
        <dbReference type="Pfam" id="PF26577"/>
    </source>
</evidence>
<dbReference type="GO" id="GO:0003676">
    <property type="term" value="F:nucleic acid binding"/>
    <property type="evidence" value="ECO:0007669"/>
    <property type="project" value="InterPro"/>
</dbReference>
<feature type="compositionally biased region" description="Basic residues" evidence="6">
    <location>
        <begin position="126"/>
        <end position="139"/>
    </location>
</feature>
<dbReference type="CDD" id="cd22363">
    <property type="entry name" value="tRNA-intron_lyase_C"/>
    <property type="match status" value="1"/>
</dbReference>
<comment type="catalytic activity">
    <reaction evidence="5">
        <text>pretRNA = a 3'-half-tRNA molecule with a 5'-OH end + a 5'-half-tRNA molecule with a 2',3'-cyclic phosphate end + an intron with a 2',3'-cyclic phosphate and a 5'-hydroxyl terminus.</text>
        <dbReference type="EC" id="4.6.1.16"/>
    </reaction>
</comment>
<evidence type="ECO:0000259" key="7">
    <source>
        <dbReference type="Pfam" id="PF01974"/>
    </source>
</evidence>
<keyword evidence="3" id="KW-0819">tRNA processing</keyword>
<protein>
    <recommendedName>
        <fullName evidence="2">tRNA-intron lyase</fullName>
        <ecNumber evidence="2">4.6.1.16</ecNumber>
    </recommendedName>
</protein>
<dbReference type="GO" id="GO:0000379">
    <property type="term" value="P:tRNA-type intron splice site recognition and cleavage"/>
    <property type="evidence" value="ECO:0007669"/>
    <property type="project" value="TreeGrafter"/>
</dbReference>
<organism evidence="9 10">
    <name type="scientific">Holothuria leucospilota</name>
    <name type="common">Black long sea cucumber</name>
    <name type="synonym">Mertensiothuria leucospilota</name>
    <dbReference type="NCBI Taxonomy" id="206669"/>
    <lineage>
        <taxon>Eukaryota</taxon>
        <taxon>Metazoa</taxon>
        <taxon>Echinodermata</taxon>
        <taxon>Eleutherozoa</taxon>
        <taxon>Echinozoa</taxon>
        <taxon>Holothuroidea</taxon>
        <taxon>Aspidochirotacea</taxon>
        <taxon>Aspidochirotida</taxon>
        <taxon>Holothuriidae</taxon>
        <taxon>Holothuria</taxon>
    </lineage>
</organism>
<dbReference type="InterPro" id="IPR036167">
    <property type="entry name" value="tRNA_intron_Endo_cat-like_sf"/>
</dbReference>
<evidence type="ECO:0000313" key="10">
    <source>
        <dbReference type="Proteomes" id="UP001152320"/>
    </source>
</evidence>
<keyword evidence="9" id="KW-0255">Endonuclease</keyword>
<evidence type="ECO:0000256" key="6">
    <source>
        <dbReference type="SAM" id="MobiDB-lite"/>
    </source>
</evidence>
<evidence type="ECO:0000313" key="9">
    <source>
        <dbReference type="EMBL" id="KAJ8020173.1"/>
    </source>
</evidence>
<dbReference type="PANTHER" id="PTHR13070">
    <property type="entry name" value="TRNA-SPLICING ENDONUCLEASE SUBUNIT SEN34-RELATED"/>
    <property type="match status" value="1"/>
</dbReference>
<feature type="compositionally biased region" description="Polar residues" evidence="6">
    <location>
        <begin position="239"/>
        <end position="272"/>
    </location>
</feature>
<feature type="compositionally biased region" description="Basic and acidic residues" evidence="6">
    <location>
        <begin position="162"/>
        <end position="179"/>
    </location>
</feature>
<feature type="compositionally biased region" description="Basic and acidic residues" evidence="6">
    <location>
        <begin position="341"/>
        <end position="371"/>
    </location>
</feature>
<dbReference type="PANTHER" id="PTHR13070:SF0">
    <property type="entry name" value="TRNA-SPLICING ENDONUCLEASE SUBUNIT SEN34"/>
    <property type="match status" value="1"/>
</dbReference>
<keyword evidence="9" id="KW-0378">Hydrolase</keyword>
<reference evidence="9" key="1">
    <citation type="submission" date="2021-10" db="EMBL/GenBank/DDBJ databases">
        <title>Tropical sea cucumber genome reveals ecological adaptation and Cuvierian tubules defense mechanism.</title>
        <authorList>
            <person name="Chen T."/>
        </authorList>
    </citation>
    <scope>NUCLEOTIDE SEQUENCE</scope>
    <source>
        <strain evidence="9">Nanhai2018</strain>
        <tissue evidence="9">Muscle</tissue>
    </source>
</reference>
<dbReference type="EC" id="4.6.1.16" evidence="2"/>
<feature type="domain" description="tRNA intron endonuclease catalytic" evidence="7">
    <location>
        <begin position="501"/>
        <end position="581"/>
    </location>
</feature>
<sequence length="590" mass="66341">MENEEVINLHLSRGKIFVWNSRDVRLLRETHHIVGSLSGALPRAPRQNIQLGLPLELMSEEAFALISYGVGVLVRLPLPNATEEDITTFQEAREHSFEAQKELYEKQIQAKKESWKESEHQFMSERKRRRLEKKQKKKKGERDDLPEIGSLEKSVGVDDNENEGRSLEECAADTKEVERMSGSSSGMVVEENTSVKMERVTWSTSSESNTDQVQSGSTYTTSDNSKEFPPTQVFGDQAICSSTHQENQSSFQECDIPQKQNQKTEVSVTLGKSSEGLLQSDGYGRESKDRRDYIHKSIGASSKDLDGKDSKTVEEHCKLDKDVDDQKFLKSVEESVTSSTKESEVEMPPSERTRGCGIKSDKDDKREEQILRSDSTSQGVLGNKKSESVSLGVNIEEVKGTSQTKKDVTLSGENEIKKKTGVEKQRSSVHVSDKKSEVCRSHLSSPFEGIIVPTTDRPGPKKRKVTQDGSCLVQLFTEAKDPNYIKVTDWPFPSTDQEKLRAAVFMHFWEQGYYLTSGLKFGGDFLVYKGNPLLFHSTYIAICIPYEESMLTQTLVTYGRLGPIVKKTVVLCSLNENEEVRCVSLQWSGI</sequence>
<comment type="similarity">
    <text evidence="1">Belongs to the tRNA-intron endonuclease family.</text>
</comment>
<dbReference type="Proteomes" id="UP001152320">
    <property type="component" value="Chromosome 22"/>
</dbReference>
<proteinExistence type="inferred from homology"/>
<name>A0A9Q0YCK6_HOLLE</name>
<dbReference type="Pfam" id="PF01974">
    <property type="entry name" value="tRNA_int_endo"/>
    <property type="match status" value="1"/>
</dbReference>
<comment type="caution">
    <text evidence="9">The sequence shown here is derived from an EMBL/GenBank/DDBJ whole genome shotgun (WGS) entry which is preliminary data.</text>
</comment>
<dbReference type="GO" id="GO:0000213">
    <property type="term" value="F:tRNA-intron lyase activity"/>
    <property type="evidence" value="ECO:0007669"/>
    <property type="project" value="UniProtKB-EC"/>
</dbReference>
<dbReference type="Gene3D" id="3.40.1350.10">
    <property type="match status" value="1"/>
</dbReference>
<feature type="compositionally biased region" description="Polar residues" evidence="6">
    <location>
        <begin position="181"/>
        <end position="223"/>
    </location>
</feature>
<evidence type="ECO:0000256" key="2">
    <source>
        <dbReference type="ARBA" id="ARBA00012573"/>
    </source>
</evidence>
<keyword evidence="4" id="KW-0456">Lyase</keyword>
<keyword evidence="10" id="KW-1185">Reference proteome</keyword>
<feature type="compositionally biased region" description="Basic and acidic residues" evidence="6">
    <location>
        <begin position="114"/>
        <end position="125"/>
    </location>
</feature>
<dbReference type="OrthoDB" id="48041at2759"/>
<feature type="region of interest" description="Disordered" evidence="6">
    <location>
        <begin position="114"/>
        <end position="319"/>
    </location>
</feature>
<feature type="domain" description="TSEN34 N-terminal" evidence="8">
    <location>
        <begin position="7"/>
        <end position="75"/>
    </location>
</feature>
<evidence type="ECO:0000256" key="4">
    <source>
        <dbReference type="ARBA" id="ARBA00023239"/>
    </source>
</evidence>